<evidence type="ECO:0000256" key="3">
    <source>
        <dbReference type="SAM" id="Phobius"/>
    </source>
</evidence>
<protein>
    <submittedName>
        <fullName evidence="7">Zn-dependent exopeptidase</fullName>
    </submittedName>
</protein>
<proteinExistence type="inferred from homology"/>
<feature type="transmembrane region" description="Helical" evidence="3">
    <location>
        <begin position="172"/>
        <end position="190"/>
    </location>
</feature>
<dbReference type="Gene3D" id="3.50.30.30">
    <property type="match status" value="1"/>
</dbReference>
<dbReference type="Gene3D" id="3.40.630.10">
    <property type="entry name" value="Zn peptidases"/>
    <property type="match status" value="1"/>
</dbReference>
<dbReference type="InterPro" id="IPR046450">
    <property type="entry name" value="PA_dom_sf"/>
</dbReference>
<feature type="region of interest" description="Disordered" evidence="2">
    <location>
        <begin position="427"/>
        <end position="448"/>
    </location>
</feature>
<evidence type="ECO:0000313" key="8">
    <source>
        <dbReference type="Proteomes" id="UP000799437"/>
    </source>
</evidence>
<evidence type="ECO:0000256" key="1">
    <source>
        <dbReference type="ARBA" id="ARBA00005634"/>
    </source>
</evidence>
<dbReference type="PANTHER" id="PTHR10404">
    <property type="entry name" value="N-ACETYLATED-ALPHA-LINKED ACIDIC DIPEPTIDASE"/>
    <property type="match status" value="1"/>
</dbReference>
<dbReference type="PANTHER" id="PTHR10404:SF71">
    <property type="entry name" value="CARBOXYPEPTIDASE TRE2, PUTATIVE (AFU_ORTHOLOGUE AFUA_3G10650)-RELATED"/>
    <property type="match status" value="1"/>
</dbReference>
<feature type="compositionally biased region" description="Basic and acidic residues" evidence="2">
    <location>
        <begin position="29"/>
        <end position="39"/>
    </location>
</feature>
<keyword evidence="3" id="KW-0472">Membrane</keyword>
<dbReference type="InterPro" id="IPR003137">
    <property type="entry name" value="PA_domain"/>
</dbReference>
<dbReference type="FunFam" id="3.40.630.10:FF:000101">
    <property type="entry name" value="N-acetylated alpha-linked acidic dipeptidase like 1"/>
    <property type="match status" value="1"/>
</dbReference>
<reference evidence="7" key="1">
    <citation type="journal article" date="2020" name="Stud. Mycol.">
        <title>101 Dothideomycetes genomes: a test case for predicting lifestyles and emergence of pathogens.</title>
        <authorList>
            <person name="Haridas S."/>
            <person name="Albert R."/>
            <person name="Binder M."/>
            <person name="Bloem J."/>
            <person name="Labutti K."/>
            <person name="Salamov A."/>
            <person name="Andreopoulos B."/>
            <person name="Baker S."/>
            <person name="Barry K."/>
            <person name="Bills G."/>
            <person name="Bluhm B."/>
            <person name="Cannon C."/>
            <person name="Castanera R."/>
            <person name="Culley D."/>
            <person name="Daum C."/>
            <person name="Ezra D."/>
            <person name="Gonzalez J."/>
            <person name="Henrissat B."/>
            <person name="Kuo A."/>
            <person name="Liang C."/>
            <person name="Lipzen A."/>
            <person name="Lutzoni F."/>
            <person name="Magnuson J."/>
            <person name="Mondo S."/>
            <person name="Nolan M."/>
            <person name="Ohm R."/>
            <person name="Pangilinan J."/>
            <person name="Park H.-J."/>
            <person name="Ramirez L."/>
            <person name="Alfaro M."/>
            <person name="Sun H."/>
            <person name="Tritt A."/>
            <person name="Yoshinaga Y."/>
            <person name="Zwiers L.-H."/>
            <person name="Turgeon B."/>
            <person name="Goodwin S."/>
            <person name="Spatafora J."/>
            <person name="Crous P."/>
            <person name="Grigoriev I."/>
        </authorList>
    </citation>
    <scope>NUCLEOTIDE SEQUENCE</scope>
    <source>
        <strain evidence="7">CBS 121739</strain>
    </source>
</reference>
<dbReference type="Proteomes" id="UP000799437">
    <property type="component" value="Unassembled WGS sequence"/>
</dbReference>
<keyword evidence="3" id="KW-0812">Transmembrane</keyword>
<dbReference type="CDD" id="cd08022">
    <property type="entry name" value="M28_PSMA_like"/>
    <property type="match status" value="1"/>
</dbReference>
<feature type="domain" description="PA" evidence="4">
    <location>
        <begin position="328"/>
        <end position="395"/>
    </location>
</feature>
<dbReference type="SUPFAM" id="SSF52025">
    <property type="entry name" value="PA domain"/>
    <property type="match status" value="1"/>
</dbReference>
<gene>
    <name evidence="7" type="ORF">EJ05DRAFT_461802</name>
</gene>
<comment type="similarity">
    <text evidence="1">Belongs to the peptidase M28 family. M28B subfamily.</text>
</comment>
<keyword evidence="3" id="KW-1133">Transmembrane helix</keyword>
<dbReference type="EMBL" id="ML996567">
    <property type="protein sequence ID" value="KAF2761166.1"/>
    <property type="molecule type" value="Genomic_DNA"/>
</dbReference>
<keyword evidence="8" id="KW-1185">Reference proteome</keyword>
<evidence type="ECO:0000259" key="5">
    <source>
        <dbReference type="Pfam" id="PF04253"/>
    </source>
</evidence>
<dbReference type="GeneID" id="54483713"/>
<dbReference type="Pfam" id="PF04389">
    <property type="entry name" value="Peptidase_M28"/>
    <property type="match status" value="1"/>
</dbReference>
<name>A0A6A6WGS1_9PEZI</name>
<feature type="domain" description="Transferrin receptor-like dimerisation" evidence="5">
    <location>
        <begin position="763"/>
        <end position="894"/>
    </location>
</feature>
<dbReference type="SUPFAM" id="SSF47672">
    <property type="entry name" value="Transferrin receptor-like dimerisation domain"/>
    <property type="match status" value="1"/>
</dbReference>
<evidence type="ECO:0000256" key="2">
    <source>
        <dbReference type="SAM" id="MobiDB-lite"/>
    </source>
</evidence>
<dbReference type="RefSeq" id="XP_033603617.1">
    <property type="nucleotide sequence ID" value="XM_033742659.1"/>
</dbReference>
<dbReference type="InterPro" id="IPR039373">
    <property type="entry name" value="Peptidase_M28B"/>
</dbReference>
<dbReference type="AlphaFoldDB" id="A0A6A6WGS1"/>
<dbReference type="InterPro" id="IPR036757">
    <property type="entry name" value="TFR-like_dimer_dom_sf"/>
</dbReference>
<evidence type="ECO:0000259" key="4">
    <source>
        <dbReference type="Pfam" id="PF02225"/>
    </source>
</evidence>
<dbReference type="Pfam" id="PF02225">
    <property type="entry name" value="PA"/>
    <property type="match status" value="1"/>
</dbReference>
<dbReference type="SUPFAM" id="SSF53187">
    <property type="entry name" value="Zn-dependent exopeptidases"/>
    <property type="match status" value="1"/>
</dbReference>
<dbReference type="OrthoDB" id="5841748at2759"/>
<dbReference type="CDD" id="cd02121">
    <property type="entry name" value="PA_GCPII_like"/>
    <property type="match status" value="1"/>
</dbReference>
<evidence type="ECO:0000259" key="6">
    <source>
        <dbReference type="Pfam" id="PF04389"/>
    </source>
</evidence>
<dbReference type="InterPro" id="IPR007484">
    <property type="entry name" value="Peptidase_M28"/>
</dbReference>
<dbReference type="Pfam" id="PF04253">
    <property type="entry name" value="TFR_dimer"/>
    <property type="match status" value="1"/>
</dbReference>
<sequence>MPDEKHPYEVQDAPIPSYEEATSSNTHLGPREVSDDAERQGLLQPDAFATSSGSRRRNGYYQPPSVQSVRNSEDSDLSLPEVNGEIADEDEEEAELRRELHEMDIDDEEAAASARRGGGGGGGGGQSMFSKRISSLTTTLSRIQLPKLNVRWLTGRIRMPSVSDRYRPSLPIIARLFGLFLVVSLVYLLFVSEMFPGMQSGGLGGQTFNPEWVRKFAQGTINTDRIRDNLKYITSYDHVAGTKGNYELGTWIERRFQAGGLEGVMVEEYEVYLNYPVENGRKVSIVEPADKAWDAKIEEPDAYVAPGAEQSTQQTLAYHGLSKRGSAQGPLIYAHYGSREDFKRLADKQIKVEGAIVMVRAGGHPKDAASKVKAAQEAGAVGCLIYTDPSDDGFVKGKTWPEGKYRPQDSLERSSVALTSYVVGDVLTPGDPSRPTVPRKPKHNNPGLVKIPSLPLSWSDAKHLIASLEGHGEELQDDWRGGAGDEVWWSGNEESPIVRIQNEQSETDTQKIHNVIGYYHGYETPTEKIIVGNHRDSWCFGAADPGSGTAVMLEVVDTLGQLQRQGWRPARSIVFASWDAAEYNLMGSTEFVEDHIDDLRSSGVAYINVDNGVSGDNLHLSGSPLLERAFTRILGRVSDPVRNKTFSEIFQDTPTKMTNLDARGDYVPFQSLAGMTTLDFGFRGDGGPLHSCYETYEWMLEHVDPDMHYHTALAQIWVLLILDLAQEPMLPFHFKDFSDSFKDYVDELEMDAIAAGAQADEFDITPLRELSVKLERELVQFMSFEDRWYSQVLGTGGFESRTNAAHRWGHNSRAIAFESHLLDWPWDAKPVDGVGYGIPGREQYKHVLFGPSTIDGEGVTFPFIRDALEVRDWKLAMKMMLKTRDIISRASETLLPGH</sequence>
<dbReference type="Gene3D" id="1.20.930.40">
    <property type="entry name" value="Transferrin receptor-like, dimerisation domain"/>
    <property type="match status" value="1"/>
</dbReference>
<feature type="region of interest" description="Disordered" evidence="2">
    <location>
        <begin position="1"/>
        <end position="96"/>
    </location>
</feature>
<dbReference type="GO" id="GO:0004180">
    <property type="term" value="F:carboxypeptidase activity"/>
    <property type="evidence" value="ECO:0007669"/>
    <property type="project" value="TreeGrafter"/>
</dbReference>
<feature type="domain" description="Peptidase M28" evidence="6">
    <location>
        <begin position="514"/>
        <end position="711"/>
    </location>
</feature>
<accession>A0A6A6WGS1</accession>
<organism evidence="7 8">
    <name type="scientific">Pseudovirgaria hyperparasitica</name>
    <dbReference type="NCBI Taxonomy" id="470096"/>
    <lineage>
        <taxon>Eukaryota</taxon>
        <taxon>Fungi</taxon>
        <taxon>Dikarya</taxon>
        <taxon>Ascomycota</taxon>
        <taxon>Pezizomycotina</taxon>
        <taxon>Dothideomycetes</taxon>
        <taxon>Dothideomycetes incertae sedis</taxon>
        <taxon>Acrospermales</taxon>
        <taxon>Acrospermaceae</taxon>
        <taxon>Pseudovirgaria</taxon>
    </lineage>
</organism>
<dbReference type="InterPro" id="IPR007365">
    <property type="entry name" value="TFR-like_dimer_dom"/>
</dbReference>
<evidence type="ECO:0000313" key="7">
    <source>
        <dbReference type="EMBL" id="KAF2761166.1"/>
    </source>
</evidence>